<dbReference type="InterPro" id="IPR036388">
    <property type="entry name" value="WH-like_DNA-bd_sf"/>
</dbReference>
<keyword evidence="3" id="KW-1185">Reference proteome</keyword>
<dbReference type="Proteomes" id="UP000199114">
    <property type="component" value="Unassembled WGS sequence"/>
</dbReference>
<organism evidence="2 3">
    <name type="scientific">Natrinema salaciae</name>
    <dbReference type="NCBI Taxonomy" id="1186196"/>
    <lineage>
        <taxon>Archaea</taxon>
        <taxon>Methanobacteriati</taxon>
        <taxon>Methanobacteriota</taxon>
        <taxon>Stenosarchaea group</taxon>
        <taxon>Halobacteria</taxon>
        <taxon>Halobacteriales</taxon>
        <taxon>Natrialbaceae</taxon>
        <taxon>Natrinema</taxon>
    </lineage>
</organism>
<dbReference type="OrthoDB" id="155703at2157"/>
<dbReference type="InterPro" id="IPR055768">
    <property type="entry name" value="DUF7344"/>
</dbReference>
<evidence type="ECO:0000313" key="3">
    <source>
        <dbReference type="Proteomes" id="UP000199114"/>
    </source>
</evidence>
<accession>A0A1H9R5W5</accession>
<dbReference type="Gene3D" id="1.10.10.10">
    <property type="entry name" value="Winged helix-like DNA-binding domain superfamily/Winged helix DNA-binding domain"/>
    <property type="match status" value="1"/>
</dbReference>
<dbReference type="EMBL" id="FOFD01000007">
    <property type="protein sequence ID" value="SER67925.1"/>
    <property type="molecule type" value="Genomic_DNA"/>
</dbReference>
<sequence length="116" mass="13169">MESTEAFRVLASADRQYLLHELAEQNGESTVGELSRRVAVRRHRTTCKNVTGAEIDRARVRLVHIHVPQLVERGVIDVDRQNGCVAFTEDENVDLLFEAAEELDEWPPEPELSHPP</sequence>
<feature type="domain" description="DUF7344" evidence="1">
    <location>
        <begin position="7"/>
        <end position="85"/>
    </location>
</feature>
<evidence type="ECO:0000259" key="1">
    <source>
        <dbReference type="Pfam" id="PF24035"/>
    </source>
</evidence>
<proteinExistence type="predicted"/>
<dbReference type="RefSeq" id="WP_090621536.1">
    <property type="nucleotide sequence ID" value="NZ_FOFD01000007.1"/>
</dbReference>
<protein>
    <recommendedName>
        <fullName evidence="1">DUF7344 domain-containing protein</fullName>
    </recommendedName>
</protein>
<dbReference type="AlphaFoldDB" id="A0A1H9R5W5"/>
<evidence type="ECO:0000313" key="2">
    <source>
        <dbReference type="EMBL" id="SER67925.1"/>
    </source>
</evidence>
<dbReference type="Pfam" id="PF24035">
    <property type="entry name" value="DUF7344"/>
    <property type="match status" value="1"/>
</dbReference>
<reference evidence="3" key="1">
    <citation type="submission" date="2016-10" db="EMBL/GenBank/DDBJ databases">
        <authorList>
            <person name="Varghese N."/>
            <person name="Submissions S."/>
        </authorList>
    </citation>
    <scope>NUCLEOTIDE SEQUENCE [LARGE SCALE GENOMIC DNA]</scope>
    <source>
        <strain evidence="3">DSM 25055</strain>
    </source>
</reference>
<gene>
    <name evidence="2" type="ORF">SAMN04489841_4284</name>
</gene>
<name>A0A1H9R5W5_9EURY</name>